<name>H6C967_EXODN</name>
<proteinExistence type="predicted"/>
<dbReference type="RefSeq" id="XP_009161105.1">
    <property type="nucleotide sequence ID" value="XM_009162857.1"/>
</dbReference>
<protein>
    <submittedName>
        <fullName evidence="2">Uncharacterized protein</fullName>
    </submittedName>
</protein>
<evidence type="ECO:0000313" key="3">
    <source>
        <dbReference type="Proteomes" id="UP000007304"/>
    </source>
</evidence>
<dbReference type="InParanoid" id="H6C967"/>
<accession>H6C967</accession>
<evidence type="ECO:0000256" key="1">
    <source>
        <dbReference type="SAM" id="MobiDB-lite"/>
    </source>
</evidence>
<feature type="region of interest" description="Disordered" evidence="1">
    <location>
        <begin position="1"/>
        <end position="35"/>
    </location>
</feature>
<organism evidence="2 3">
    <name type="scientific">Exophiala dermatitidis (strain ATCC 34100 / CBS 525.76 / NIH/UT8656)</name>
    <name type="common">Black yeast</name>
    <name type="synonym">Wangiella dermatitidis</name>
    <dbReference type="NCBI Taxonomy" id="858893"/>
    <lineage>
        <taxon>Eukaryota</taxon>
        <taxon>Fungi</taxon>
        <taxon>Dikarya</taxon>
        <taxon>Ascomycota</taxon>
        <taxon>Pezizomycotina</taxon>
        <taxon>Eurotiomycetes</taxon>
        <taxon>Chaetothyriomycetidae</taxon>
        <taxon>Chaetothyriales</taxon>
        <taxon>Herpotrichiellaceae</taxon>
        <taxon>Exophiala</taxon>
    </lineage>
</organism>
<sequence length="102" mass="11333">MTKVSRGQQWVGRETGRKPSLPPASGRLSTGPASKMAQVEGSVSEQCQWEEGFQGQFEPVSSRACKYCPVGWLRCMRCGLVDGVLRCEWTIKSNQMPNTRLP</sequence>
<reference evidence="2" key="1">
    <citation type="submission" date="2011-07" db="EMBL/GenBank/DDBJ databases">
        <title>The Genome Sequence of Exophiala (Wangiella) dermatitidis NIH/UT8656.</title>
        <authorList>
            <consortium name="The Broad Institute Genome Sequencing Platform"/>
            <person name="Cuomo C."/>
            <person name="Wang Z."/>
            <person name="Hunicke-Smith S."/>
            <person name="Szanislo P.J."/>
            <person name="Earl A."/>
            <person name="Young S.K."/>
            <person name="Zeng Q."/>
            <person name="Gargeya S."/>
            <person name="Fitzgerald M."/>
            <person name="Haas B."/>
            <person name="Abouelleil A."/>
            <person name="Alvarado L."/>
            <person name="Arachchi H.M."/>
            <person name="Berlin A."/>
            <person name="Brown A."/>
            <person name="Chapman S.B."/>
            <person name="Chen Z."/>
            <person name="Dunbar C."/>
            <person name="Freedman E."/>
            <person name="Gearin G."/>
            <person name="Gellesch M."/>
            <person name="Goldberg J."/>
            <person name="Griggs A."/>
            <person name="Gujja S."/>
            <person name="Heiman D."/>
            <person name="Howarth C."/>
            <person name="Larson L."/>
            <person name="Lui A."/>
            <person name="MacDonald P.J.P."/>
            <person name="Montmayeur A."/>
            <person name="Murphy C."/>
            <person name="Neiman D."/>
            <person name="Pearson M."/>
            <person name="Priest M."/>
            <person name="Roberts A."/>
            <person name="Saif S."/>
            <person name="Shea T."/>
            <person name="Shenoy N."/>
            <person name="Sisk P."/>
            <person name="Stolte C."/>
            <person name="Sykes S."/>
            <person name="Wortman J."/>
            <person name="Nusbaum C."/>
            <person name="Birren B."/>
        </authorList>
    </citation>
    <scope>NUCLEOTIDE SEQUENCE</scope>
    <source>
        <strain evidence="2">NIH/UT8656</strain>
    </source>
</reference>
<keyword evidence="3" id="KW-1185">Reference proteome</keyword>
<dbReference type="AlphaFoldDB" id="H6C967"/>
<evidence type="ECO:0000313" key="2">
    <source>
        <dbReference type="EMBL" id="EHY60644.1"/>
    </source>
</evidence>
<dbReference type="GeneID" id="20313235"/>
<gene>
    <name evidence="2" type="ORF">HMPREF1120_08596</name>
</gene>
<dbReference type="EMBL" id="JH226136">
    <property type="protein sequence ID" value="EHY60644.1"/>
    <property type="molecule type" value="Genomic_DNA"/>
</dbReference>
<dbReference type="HOGENOM" id="CLU_2277499_0_0_1"/>
<dbReference type="Proteomes" id="UP000007304">
    <property type="component" value="Unassembled WGS sequence"/>
</dbReference>
<dbReference type="VEuPathDB" id="FungiDB:HMPREF1120_08596"/>